<dbReference type="GO" id="GO:0005886">
    <property type="term" value="C:plasma membrane"/>
    <property type="evidence" value="ECO:0007669"/>
    <property type="project" value="UniProtKB-SubCell"/>
</dbReference>
<dbReference type="Pfam" id="PF22776">
    <property type="entry name" value="K_trans_C"/>
    <property type="match status" value="1"/>
</dbReference>
<feature type="transmembrane region" description="Helical" evidence="12">
    <location>
        <begin position="278"/>
        <end position="298"/>
    </location>
</feature>
<feature type="domain" description="K+ potassium transporter C-terminal" evidence="14">
    <location>
        <begin position="465"/>
        <end position="613"/>
    </location>
</feature>
<feature type="transmembrane region" description="Helical" evidence="12">
    <location>
        <begin position="356"/>
        <end position="378"/>
    </location>
</feature>
<dbReference type="InterPro" id="IPR003855">
    <property type="entry name" value="K+_transporter"/>
</dbReference>
<reference evidence="15 16" key="1">
    <citation type="journal article" date="2022" name="ISME Commun">
        <title>Vulcanimicrobium alpinus gen. nov. sp. nov., the first cultivated representative of the candidate phylum 'Eremiobacterota', is a metabolically versatile aerobic anoxygenic phototroph.</title>
        <authorList>
            <person name="Yabe S."/>
            <person name="Muto K."/>
            <person name="Abe K."/>
            <person name="Yokota A."/>
            <person name="Staudigel H."/>
            <person name="Tebo B.M."/>
        </authorList>
    </citation>
    <scope>NUCLEOTIDE SEQUENCE [LARGE SCALE GENOMIC DNA]</scope>
    <source>
        <strain evidence="15 16">WC8-2</strain>
    </source>
</reference>
<sequence>MMLIVAAMGVVFGDIGTSPLYTLKTCFQLADAKPSPESVLGICSLLFYALVIVVCIKYVTFIMRVDHDGEGGILALLALASPPPEFGKMIRSAGLTIVVIVGASMLLGDGMITPAISVISAVEGISVVSSAAQPYVVPISLIVLLMLFAVQSRGTERVGKLFGPVMLVWFAAIAILGTIALIRQPAVLWAIDPRHAARMLTAHGFASFIILGGVVLAVTGVEALYADLSHFGRRPIMLGWYAAVFPALVLNYFGQGAKLLESPNALANPFYALTPAPLLIPMVVLATAATVIASQALISGTFTLVEQAIALNLAPRVDVKHTSYRYKGQVFVPSINGVVGIGCAVLVIAFRSSDRLAAAYGLAVAFTMLCTSIVYFVVITKVLHWNRALSLALVVGFVLVDGSLVVASLPKFFDGGWIPISISAVIVVISTTWLEGRRALSKALAEQQIPLEQVLDKLPSGMGEKGTMVFLTPDPRGVPFLARHRWVRERAQEERIVVLNITRASTPYLADSERVTIERLSLRLVRVVARFGYMESPRIEPILRSCGVSGLDLDRDDTSFFYADPKIEQLVPGGMPSWRRELFAALQRNSRPLPDDLRILAERRIELGITVAI</sequence>
<accession>A0AAN2CA59</accession>
<comment type="subcellular location">
    <subcellularLocation>
        <location evidence="12">Cell membrane</location>
        <topology evidence="12">Multi-pass membrane protein</topology>
    </subcellularLocation>
    <subcellularLocation>
        <location evidence="1">Membrane</location>
        <topology evidence="1">Multi-pass membrane protein</topology>
    </subcellularLocation>
</comment>
<keyword evidence="3 12" id="KW-0813">Transport</keyword>
<keyword evidence="6 12" id="KW-0812">Transmembrane</keyword>
<keyword evidence="16" id="KW-1185">Reference proteome</keyword>
<dbReference type="GO" id="GO:0015293">
    <property type="term" value="F:symporter activity"/>
    <property type="evidence" value="ECO:0007669"/>
    <property type="project" value="UniProtKB-UniRule"/>
</dbReference>
<dbReference type="InterPro" id="IPR023051">
    <property type="entry name" value="Kup"/>
</dbReference>
<evidence type="ECO:0000259" key="14">
    <source>
        <dbReference type="Pfam" id="PF22776"/>
    </source>
</evidence>
<evidence type="ECO:0000256" key="4">
    <source>
        <dbReference type="ARBA" id="ARBA00022475"/>
    </source>
</evidence>
<evidence type="ECO:0000256" key="9">
    <source>
        <dbReference type="ARBA" id="ARBA00022989"/>
    </source>
</evidence>
<dbReference type="KEGG" id="vab:WPS_25810"/>
<feature type="transmembrane region" description="Helical" evidence="12">
    <location>
        <begin position="131"/>
        <end position="149"/>
    </location>
</feature>
<dbReference type="HAMAP" id="MF_01522">
    <property type="entry name" value="Kup"/>
    <property type="match status" value="1"/>
</dbReference>
<keyword evidence="11 12" id="KW-0472">Membrane</keyword>
<feature type="transmembrane region" description="Helical" evidence="12">
    <location>
        <begin position="95"/>
        <end position="119"/>
    </location>
</feature>
<feature type="transmembrane region" description="Helical" evidence="12">
    <location>
        <begin position="161"/>
        <end position="182"/>
    </location>
</feature>
<keyword evidence="4 12" id="KW-1003">Cell membrane</keyword>
<evidence type="ECO:0000256" key="1">
    <source>
        <dbReference type="ARBA" id="ARBA00004141"/>
    </source>
</evidence>
<dbReference type="Pfam" id="PF02705">
    <property type="entry name" value="K_trans"/>
    <property type="match status" value="1"/>
</dbReference>
<dbReference type="EMBL" id="AP025523">
    <property type="protein sequence ID" value="BDE07305.1"/>
    <property type="molecule type" value="Genomic_DNA"/>
</dbReference>
<protein>
    <recommendedName>
        <fullName evidence="12">Probable potassium transport system protein Kup</fullName>
    </recommendedName>
</protein>
<keyword evidence="7 12" id="KW-0769">Symport</keyword>
<dbReference type="Proteomes" id="UP001317532">
    <property type="component" value="Chromosome"/>
</dbReference>
<evidence type="ECO:0000256" key="3">
    <source>
        <dbReference type="ARBA" id="ARBA00022448"/>
    </source>
</evidence>
<evidence type="ECO:0000256" key="7">
    <source>
        <dbReference type="ARBA" id="ARBA00022847"/>
    </source>
</evidence>
<feature type="domain" description="K+ potassium transporter integral membrane" evidence="13">
    <location>
        <begin position="4"/>
        <end position="456"/>
    </location>
</feature>
<comment type="similarity">
    <text evidence="2 12">Belongs to the HAK/KUP transporter (TC 2.A.72) family.</text>
</comment>
<dbReference type="PANTHER" id="PTHR30540">
    <property type="entry name" value="OSMOTIC STRESS POTASSIUM TRANSPORTER"/>
    <property type="match status" value="1"/>
</dbReference>
<feature type="transmembrane region" description="Helical" evidence="12">
    <location>
        <begin position="237"/>
        <end position="254"/>
    </location>
</feature>
<evidence type="ECO:0000313" key="15">
    <source>
        <dbReference type="EMBL" id="BDE07305.1"/>
    </source>
</evidence>
<dbReference type="PANTHER" id="PTHR30540:SF79">
    <property type="entry name" value="LOW AFFINITY POTASSIUM TRANSPORT SYSTEM PROTEIN KUP"/>
    <property type="match status" value="1"/>
</dbReference>
<evidence type="ECO:0000256" key="12">
    <source>
        <dbReference type="HAMAP-Rule" id="MF_01522"/>
    </source>
</evidence>
<feature type="transmembrane region" description="Helical" evidence="12">
    <location>
        <begin position="416"/>
        <end position="434"/>
    </location>
</feature>
<keyword evidence="9 12" id="KW-1133">Transmembrane helix</keyword>
<dbReference type="AlphaFoldDB" id="A0AAN2CA59"/>
<evidence type="ECO:0000256" key="2">
    <source>
        <dbReference type="ARBA" id="ARBA00007019"/>
    </source>
</evidence>
<comment type="catalytic activity">
    <reaction evidence="12">
        <text>K(+)(in) + H(+)(in) = K(+)(out) + H(+)(out)</text>
        <dbReference type="Rhea" id="RHEA:28490"/>
        <dbReference type="ChEBI" id="CHEBI:15378"/>
        <dbReference type="ChEBI" id="CHEBI:29103"/>
    </reaction>
</comment>
<proteinExistence type="inferred from homology"/>
<evidence type="ECO:0000313" key="16">
    <source>
        <dbReference type="Proteomes" id="UP001317532"/>
    </source>
</evidence>
<feature type="transmembrane region" description="Helical" evidence="12">
    <location>
        <begin position="390"/>
        <end position="410"/>
    </location>
</feature>
<evidence type="ECO:0000256" key="11">
    <source>
        <dbReference type="ARBA" id="ARBA00023136"/>
    </source>
</evidence>
<dbReference type="GO" id="GO:0015079">
    <property type="term" value="F:potassium ion transmembrane transporter activity"/>
    <property type="evidence" value="ECO:0007669"/>
    <property type="project" value="UniProtKB-UniRule"/>
</dbReference>
<feature type="transmembrane region" description="Helical" evidence="12">
    <location>
        <begin position="38"/>
        <end position="59"/>
    </location>
</feature>
<gene>
    <name evidence="12 15" type="primary">kup</name>
    <name evidence="15" type="ORF">WPS_25810</name>
</gene>
<evidence type="ECO:0000256" key="5">
    <source>
        <dbReference type="ARBA" id="ARBA00022538"/>
    </source>
</evidence>
<feature type="transmembrane region" description="Helical" evidence="12">
    <location>
        <begin position="202"/>
        <end position="225"/>
    </location>
</feature>
<keyword evidence="5 12" id="KW-0633">Potassium transport</keyword>
<keyword evidence="8 12" id="KW-0630">Potassium</keyword>
<name>A0AAN2CA59_UNVUL</name>
<dbReference type="InterPro" id="IPR053952">
    <property type="entry name" value="K_trans_C"/>
</dbReference>
<evidence type="ECO:0000256" key="8">
    <source>
        <dbReference type="ARBA" id="ARBA00022958"/>
    </source>
</evidence>
<organism evidence="15 16">
    <name type="scientific">Vulcanimicrobium alpinum</name>
    <dbReference type="NCBI Taxonomy" id="3016050"/>
    <lineage>
        <taxon>Bacteria</taxon>
        <taxon>Bacillati</taxon>
        <taxon>Vulcanimicrobiota</taxon>
        <taxon>Vulcanimicrobiia</taxon>
        <taxon>Vulcanimicrobiales</taxon>
        <taxon>Vulcanimicrobiaceae</taxon>
        <taxon>Vulcanimicrobium</taxon>
    </lineage>
</organism>
<evidence type="ECO:0000259" key="13">
    <source>
        <dbReference type="Pfam" id="PF02705"/>
    </source>
</evidence>
<evidence type="ECO:0000256" key="6">
    <source>
        <dbReference type="ARBA" id="ARBA00022692"/>
    </source>
</evidence>
<evidence type="ECO:0000256" key="10">
    <source>
        <dbReference type="ARBA" id="ARBA00023065"/>
    </source>
</evidence>
<dbReference type="InterPro" id="IPR053951">
    <property type="entry name" value="K_trans_N"/>
</dbReference>
<keyword evidence="10 12" id="KW-0406">Ion transport</keyword>
<comment type="function">
    <text evidence="12">Transport of potassium into the cell. Likely operates as a K(+):H(+) symporter.</text>
</comment>
<feature type="transmembrane region" description="Helical" evidence="12">
    <location>
        <begin position="330"/>
        <end position="350"/>
    </location>
</feature>